<feature type="chain" id="PRO_5042072248" evidence="2">
    <location>
        <begin position="24"/>
        <end position="686"/>
    </location>
</feature>
<name>A0AAD2FJV4_9STRA</name>
<dbReference type="AlphaFoldDB" id="A0AAD2FJV4"/>
<dbReference type="Proteomes" id="UP001295423">
    <property type="component" value="Unassembled WGS sequence"/>
</dbReference>
<organism evidence="3 4">
    <name type="scientific">Cylindrotheca closterium</name>
    <dbReference type="NCBI Taxonomy" id="2856"/>
    <lineage>
        <taxon>Eukaryota</taxon>
        <taxon>Sar</taxon>
        <taxon>Stramenopiles</taxon>
        <taxon>Ochrophyta</taxon>
        <taxon>Bacillariophyta</taxon>
        <taxon>Bacillariophyceae</taxon>
        <taxon>Bacillariophycidae</taxon>
        <taxon>Bacillariales</taxon>
        <taxon>Bacillariaceae</taxon>
        <taxon>Cylindrotheca</taxon>
    </lineage>
</organism>
<dbReference type="EMBL" id="CAKOGP040001224">
    <property type="protein sequence ID" value="CAJ1944255.1"/>
    <property type="molecule type" value="Genomic_DNA"/>
</dbReference>
<reference evidence="3" key="1">
    <citation type="submission" date="2023-08" db="EMBL/GenBank/DDBJ databases">
        <authorList>
            <person name="Audoor S."/>
            <person name="Bilcke G."/>
        </authorList>
    </citation>
    <scope>NUCLEOTIDE SEQUENCE</scope>
</reference>
<accession>A0AAD2FJV4</accession>
<evidence type="ECO:0000256" key="2">
    <source>
        <dbReference type="SAM" id="SignalP"/>
    </source>
</evidence>
<protein>
    <submittedName>
        <fullName evidence="3">Uncharacterized protein</fullName>
    </submittedName>
</protein>
<comment type="caution">
    <text evidence="3">The sequence shown here is derived from an EMBL/GenBank/DDBJ whole genome shotgun (WGS) entry which is preliminary data.</text>
</comment>
<keyword evidence="2" id="KW-0732">Signal</keyword>
<gene>
    <name evidence="3" type="ORF">CYCCA115_LOCUS8797</name>
</gene>
<proteinExistence type="predicted"/>
<feature type="compositionally biased region" description="Polar residues" evidence="1">
    <location>
        <begin position="384"/>
        <end position="415"/>
    </location>
</feature>
<sequence length="686" mass="78120">MKPRGHTRLLILLFLTTFSLLRSFGNPLSLLREKAAVHYLPVSSLLSTKNGHLKTSSDRTVWILITGVLGDLELDSKIEYIIRPLQALKYDIRVLLLLQSDLTHKRFPPFREPYSFVQPSNFKEGVNTASLTPTASRFYKFPLGTQTAVVKHKQTANLIQQRPRHFETANDILEKLDNLTSTFVKVQEPLVNLPMNIEYIRALALRDGRNVKGLMNRSALGRIIWRAVNDFRQLQLWQQAWEIISQQDDDTTSTQGDMQGTVIRLGEDSIVNKTFDIGSIINGLQSQGRMAMIPCETARGHKNDRVDFFSAMVAKTVLKLPFAALYQTGRFSATDQGSNSTDPLSSYLLSLYQRQNIAVSVASKENPRDWTPLASPSAPETGGLSRNETTKPPFQFPLSTNALGKTNARSMPRNATTSKKPRIFVCITGQLHRLELKQKFKTVIQPMEKAGYSVDLAMVLSSGEAIYQLRKVKRTSKAPSTFSSPKEVLDYMSKRAHVLNPQNITYIKPLNHPVNPQYLYHRAVLKKTSSMKTRQTFHAKWSNIEEALQRSMANTIMMESYTRCWDWAKQSGHSYKWYVRIRDDIAFQKPLIPKKTFDKIEDKNSLFSSTADANGGINDRMAIVGPKAAECYFNIPYIKLFDGSYLDDAMTNTETFFNRQYWANKCGDRKTFRFKPRKIHNGKFID</sequence>
<feature type="region of interest" description="Disordered" evidence="1">
    <location>
        <begin position="363"/>
        <end position="415"/>
    </location>
</feature>
<evidence type="ECO:0000313" key="3">
    <source>
        <dbReference type="EMBL" id="CAJ1944255.1"/>
    </source>
</evidence>
<evidence type="ECO:0000313" key="4">
    <source>
        <dbReference type="Proteomes" id="UP001295423"/>
    </source>
</evidence>
<keyword evidence="4" id="KW-1185">Reference proteome</keyword>
<evidence type="ECO:0000256" key="1">
    <source>
        <dbReference type="SAM" id="MobiDB-lite"/>
    </source>
</evidence>
<feature type="signal peptide" evidence="2">
    <location>
        <begin position="1"/>
        <end position="23"/>
    </location>
</feature>